<keyword evidence="1" id="KW-0732">Signal</keyword>
<dbReference type="InterPro" id="IPR013320">
    <property type="entry name" value="ConA-like_dom_sf"/>
</dbReference>
<feature type="transmembrane region" description="Helical" evidence="4">
    <location>
        <begin position="1687"/>
        <end position="1713"/>
    </location>
</feature>
<evidence type="ECO:0000256" key="3">
    <source>
        <dbReference type="SAM" id="MobiDB-lite"/>
    </source>
</evidence>
<keyword evidence="4" id="KW-1133">Transmembrane helix</keyword>
<feature type="compositionally biased region" description="Basic and acidic residues" evidence="3">
    <location>
        <begin position="1765"/>
        <end position="1776"/>
    </location>
</feature>
<dbReference type="SMART" id="SM00758">
    <property type="entry name" value="PA14"/>
    <property type="match status" value="1"/>
</dbReference>
<dbReference type="SUPFAM" id="SSF49899">
    <property type="entry name" value="Concanavalin A-like lectins/glucanases"/>
    <property type="match status" value="1"/>
</dbReference>
<organism evidence="6">
    <name type="scientific">uncultured marine group II/III euryarchaeote KM3_05_H10</name>
    <dbReference type="NCBI Taxonomy" id="1457839"/>
    <lineage>
        <taxon>Archaea</taxon>
        <taxon>Methanobacteriati</taxon>
        <taxon>Methanobacteriota</taxon>
        <taxon>environmental samples</taxon>
    </lineage>
</organism>
<dbReference type="NCBIfam" id="TIGR03790">
    <property type="entry name" value="TIGR03790 family protein"/>
    <property type="match status" value="1"/>
</dbReference>
<keyword evidence="4" id="KW-0472">Membrane</keyword>
<dbReference type="Pfam" id="PF07691">
    <property type="entry name" value="PA14"/>
    <property type="match status" value="1"/>
</dbReference>
<evidence type="ECO:0000313" key="6">
    <source>
        <dbReference type="EMBL" id="AIE98502.1"/>
    </source>
</evidence>
<dbReference type="EMBL" id="KF900537">
    <property type="protein sequence ID" value="AIE98502.1"/>
    <property type="molecule type" value="Genomic_DNA"/>
</dbReference>
<proteinExistence type="predicted"/>
<evidence type="ECO:0000256" key="2">
    <source>
        <dbReference type="ARBA" id="ARBA00023157"/>
    </source>
</evidence>
<sequence length="1785" mass="194600">MSAKMTFSKALRQLRAMTTSNMQPRRGGWRQYTVRRCPWHRTMMAFLHRVPPCDNLMSTPNPSRDVSSVRCVSLFVAMLLCVSVAPLLSPEPASTLNGTVQPRWSGDVWNETPFRDVAVPEGFTFLSYTDYSDVGVLINNKSAASRTIGWAFVGARNIPSEHVFLFDNESTPTGETINNQQFDDYFADPLRQMISDRNLTNELNYLVTTKGVPLRVSGSTNARASFDSEIGLINGQYNNTIHVNWWAAHTYGPASDSVMEQFSREKYGFYLVTRLTGYSVDTALGLIEKANNSFGNRGQVVLDLATNRNGSGYKWWNDMLYYANTTLAGGMGLPVHFNQNSTFVTNETNVMFYASWGSNDGSWGQNWLPNSGFDTSSSSWSSGSKYWVAQTPPLASGETFSWGRQTSVKQGGNAALEGVLEPDACTASVASATSGLLAEYFDNAGLSYNSSQMPDLTGRTPDHWRSEPNIDHAATSGTWAGLDNRFADYWSARHTGAITIPDSGDWTFYLNSDDGTKLWLDDVEIVDNQGIHGMSEVSNTVWLDAGEHSLRTEFFEHGGWAGFIVSWEGPNVSKQVVPASAFTRGVSSPAAPSGLIHHWAFDESNGTTVVDSVGTADLTLFNSNNGSSWQQCLFGNCYSFDGSDDYAKVDVNDWGGNFSVSVWVNTLNDSQSLHSSVIAVNDVAGDDDSFQIETSGGNNGDWQVWSNATYTIGSIDAGSWTHLAVTFQNNTLRMYKGGLLVGTSTVPAGDIDSIELYKMGVNRAGNTHFEGLIDEVQVWNRTLSDDDVVALNAKASWECPDYSAVGTGETYVEQDYDFPDELQGHAWILYGYARKAGWLHGDYRIEIDGYDTNGSLLSTNVSSSNTLSDSWNSRTIRYRPHADATSFKVRMVALLDNVTRNGSVYFDTMNLRAIRPHFEWVDGSIAETAVSTGGRSFNWNAGYGQSLVADLLEDGVSGVKGYVYEPYLTAISYPNVLHPYYAYGYNLAEVYYASNPLISWMGTVVGDPKMAAYSDILHDINVSAVRTNGTLSIGVNGSVEVLLENVGPGAANGYLEVRDRVGGTLLANHTVVMPPGDQSGSRVILSLNLTPTRVGFNEYVVRYVSDNWTNPERIVDNNLGILNLQVNEPPVAESLSCSTLIAARGDVVGCTTLVSDDFGVVRTRLGWRLNGSADEWTFIEAASSDSVEWYASLSVPTDIIVGTLDLLAEVRDAQGLVDLLEIANGLQVTDATAVWHGIHVAGVDEDDWNGASPLSNPALSGVTRGLEQTLTACVVDADHDATAAIPVFIATRGAVTAAEEVNATDPLLHCYSAIWMIEWGSQRQSAELHLYDHLGALWNTRTIPVDDVPWEAELNLIDSSGVEQQFARGLGEWVSITMSDVDDPLTGFSGRLTTTWPGHVSQSLDVEIDESSNGTVEFRLPLADGMLVPGDLELALTLTDDGLTEMTQEFSVSWLLHMQPPEVLDIGLCEGGSLELTRGTPQRGWISIDTHRMLEGVSFTLAQAGTIAPITSSPVDWPDCQFPDTRHYMWGFELLVDNRFSEGEATLLAIATDVDELRGTNEWTFQIYYGEPQIDIGALPTEVSVGEATVLELQVNDSDGHEGTECVVLVRDENASIVLKAQQYPGNDGRLAPIWWPPAEGAPFIVAVGCTDAHGNQASATSGEIGLAVKELDSTDEEQAAATPDELYVTMFAAVAAGLLLLLLVATLSSLLVRRRSVEMSDDVVEQESAWAAPEDSYKEGVQSLELQQMAQDPAGEGDTPMSDGHLEEQAEHDSILDELLDSEE</sequence>
<dbReference type="InterPro" id="IPR022265">
    <property type="entry name" value="CHP03790"/>
</dbReference>
<dbReference type="Gene3D" id="2.60.120.200">
    <property type="match status" value="1"/>
</dbReference>
<dbReference type="InterPro" id="IPR011658">
    <property type="entry name" value="PA14_dom"/>
</dbReference>
<name>A0A075G9Y8_9EURY</name>
<feature type="region of interest" description="Disordered" evidence="3">
    <location>
        <begin position="1723"/>
        <end position="1785"/>
    </location>
</feature>
<dbReference type="InterPro" id="IPR037524">
    <property type="entry name" value="PA14/GLEYA"/>
</dbReference>
<evidence type="ECO:0000259" key="5">
    <source>
        <dbReference type="PROSITE" id="PS51820"/>
    </source>
</evidence>
<feature type="domain" description="PA14" evidence="5">
    <location>
        <begin position="431"/>
        <end position="581"/>
    </location>
</feature>
<keyword evidence="4" id="KW-0812">Transmembrane</keyword>
<dbReference type="Gene3D" id="3.90.182.10">
    <property type="entry name" value="Toxin - Anthrax Protective Antigen,domain 1"/>
    <property type="match status" value="1"/>
</dbReference>
<dbReference type="PROSITE" id="PS51820">
    <property type="entry name" value="PA14"/>
    <property type="match status" value="1"/>
</dbReference>
<protein>
    <recommendedName>
        <fullName evidence="5">PA14 domain-containing protein</fullName>
    </recommendedName>
</protein>
<dbReference type="SUPFAM" id="SSF56988">
    <property type="entry name" value="Anthrax protective antigen"/>
    <property type="match status" value="1"/>
</dbReference>
<accession>A0A075G9Y8</accession>
<keyword evidence="2" id="KW-1015">Disulfide bond</keyword>
<dbReference type="SMART" id="SM00560">
    <property type="entry name" value="LamGL"/>
    <property type="match status" value="1"/>
</dbReference>
<dbReference type="Pfam" id="PF13385">
    <property type="entry name" value="Laminin_G_3"/>
    <property type="match status" value="1"/>
</dbReference>
<dbReference type="InterPro" id="IPR006558">
    <property type="entry name" value="LamG-like"/>
</dbReference>
<reference evidence="6" key="1">
    <citation type="journal article" date="2014" name="Genome Biol. Evol.">
        <title>Pangenome evidence for extensive interdomain horizontal transfer affecting lineage core and shell genes in uncultured planktonic thaumarchaeota and euryarchaeota.</title>
        <authorList>
            <person name="Deschamps P."/>
            <person name="Zivanovic Y."/>
            <person name="Moreira D."/>
            <person name="Rodriguez-Valera F."/>
            <person name="Lopez-Garcia P."/>
        </authorList>
    </citation>
    <scope>NUCLEOTIDE SEQUENCE</scope>
</reference>
<evidence type="ECO:0000256" key="1">
    <source>
        <dbReference type="ARBA" id="ARBA00022729"/>
    </source>
</evidence>
<evidence type="ECO:0000256" key="4">
    <source>
        <dbReference type="SAM" id="Phobius"/>
    </source>
</evidence>